<evidence type="ECO:0000256" key="4">
    <source>
        <dbReference type="ARBA" id="ARBA00022692"/>
    </source>
</evidence>
<name>A0A6P1QYB5_9FLAO</name>
<reference evidence="12 13" key="1">
    <citation type="submission" date="2018-04" db="EMBL/GenBank/DDBJ databases">
        <title>Characteristic and Complete Genome Sequencing of A Novel Member of Infective Endocarditis Causative Bacteria: Bergeyella cardium QL-PH.</title>
        <authorList>
            <person name="Pan H."/>
            <person name="Sun E."/>
            <person name="Zhang Y."/>
        </authorList>
    </citation>
    <scope>NUCLEOTIDE SEQUENCE [LARGE SCALE GENOMIC DNA]</scope>
    <source>
        <strain evidence="12 13">HPQL</strain>
    </source>
</reference>
<keyword evidence="11" id="KW-0479">Metal-binding</keyword>
<organism evidence="12 13">
    <name type="scientific">Bergeyella cardium</name>
    <dbReference type="NCBI Taxonomy" id="1585976"/>
    <lineage>
        <taxon>Bacteria</taxon>
        <taxon>Pseudomonadati</taxon>
        <taxon>Bacteroidota</taxon>
        <taxon>Flavobacteriia</taxon>
        <taxon>Flavobacteriales</taxon>
        <taxon>Weeksellaceae</taxon>
        <taxon>Bergeyella</taxon>
    </lineage>
</organism>
<dbReference type="GO" id="GO:0005886">
    <property type="term" value="C:plasma membrane"/>
    <property type="evidence" value="ECO:0007669"/>
    <property type="project" value="UniProtKB-SubCell"/>
</dbReference>
<evidence type="ECO:0000256" key="1">
    <source>
        <dbReference type="ARBA" id="ARBA00004651"/>
    </source>
</evidence>
<evidence type="ECO:0000256" key="9">
    <source>
        <dbReference type="ARBA" id="ARBA00035120"/>
    </source>
</evidence>
<evidence type="ECO:0000313" key="12">
    <source>
        <dbReference type="EMBL" id="QHN65734.1"/>
    </source>
</evidence>
<evidence type="ECO:0000256" key="3">
    <source>
        <dbReference type="ARBA" id="ARBA00022519"/>
    </source>
</evidence>
<keyword evidence="5 11" id="KW-1133">Transmembrane helix</keyword>
<sequence>MKQLIYVFIGGGVGSLLRFWLSNYTQKFCQLHHFPIGTLVVNILGCFIVGLLSSCINVNSTSLRLLLMIGFCGGFTTFSTFSAESISLLQEGSVITMFLYIVLSLILGFFAFVLGMNIINKVY</sequence>
<comment type="similarity">
    <text evidence="9 11">Belongs to the fluoride channel Fluc/FEX (TC 1.A.43) family.</text>
</comment>
<keyword evidence="3" id="KW-0997">Cell inner membrane</keyword>
<keyword evidence="7 11" id="KW-0472">Membrane</keyword>
<dbReference type="GO" id="GO:0140114">
    <property type="term" value="P:cellular detoxification of fluoride"/>
    <property type="evidence" value="ECO:0007669"/>
    <property type="project" value="UniProtKB-UniRule"/>
</dbReference>
<keyword evidence="11" id="KW-0915">Sodium</keyword>
<feature type="transmembrane region" description="Helical" evidence="11">
    <location>
        <begin position="33"/>
        <end position="53"/>
    </location>
</feature>
<feature type="binding site" evidence="11">
    <location>
        <position position="76"/>
    </location>
    <ligand>
        <name>Na(+)</name>
        <dbReference type="ChEBI" id="CHEBI:29101"/>
        <note>structural</note>
    </ligand>
</feature>
<evidence type="ECO:0000256" key="5">
    <source>
        <dbReference type="ARBA" id="ARBA00022989"/>
    </source>
</evidence>
<keyword evidence="6 11" id="KW-0406">Ion transport</keyword>
<dbReference type="RefSeq" id="WP_160224458.1">
    <property type="nucleotide sequence ID" value="NZ_CP029149.1"/>
</dbReference>
<dbReference type="HAMAP" id="MF_00454">
    <property type="entry name" value="FluC"/>
    <property type="match status" value="1"/>
</dbReference>
<evidence type="ECO:0000256" key="7">
    <source>
        <dbReference type="ARBA" id="ARBA00023136"/>
    </source>
</evidence>
<dbReference type="Proteomes" id="UP000464318">
    <property type="component" value="Chromosome"/>
</dbReference>
<accession>A0A6P1QYB5</accession>
<feature type="transmembrane region" description="Helical" evidence="11">
    <location>
        <begin position="95"/>
        <end position="119"/>
    </location>
</feature>
<keyword evidence="13" id="KW-1185">Reference proteome</keyword>
<evidence type="ECO:0000256" key="6">
    <source>
        <dbReference type="ARBA" id="ARBA00023065"/>
    </source>
</evidence>
<dbReference type="AlphaFoldDB" id="A0A6P1QYB5"/>
<dbReference type="GO" id="GO:0062054">
    <property type="term" value="F:fluoride channel activity"/>
    <property type="evidence" value="ECO:0007669"/>
    <property type="project" value="UniProtKB-UniRule"/>
</dbReference>
<dbReference type="EMBL" id="CP029149">
    <property type="protein sequence ID" value="QHN65734.1"/>
    <property type="molecule type" value="Genomic_DNA"/>
</dbReference>
<feature type="transmembrane region" description="Helical" evidence="11">
    <location>
        <begin position="5"/>
        <end position="21"/>
    </location>
</feature>
<comment type="subcellular location">
    <subcellularLocation>
        <location evidence="1 11">Cell membrane</location>
        <topology evidence="1 11">Multi-pass membrane protein</topology>
    </subcellularLocation>
</comment>
<evidence type="ECO:0000256" key="11">
    <source>
        <dbReference type="HAMAP-Rule" id="MF_00454"/>
    </source>
</evidence>
<feature type="binding site" evidence="11">
    <location>
        <position position="73"/>
    </location>
    <ligand>
        <name>Na(+)</name>
        <dbReference type="ChEBI" id="CHEBI:29101"/>
        <note>structural</note>
    </ligand>
</feature>
<feature type="transmembrane region" description="Helical" evidence="11">
    <location>
        <begin position="65"/>
        <end position="83"/>
    </location>
</feature>
<dbReference type="GO" id="GO:0046872">
    <property type="term" value="F:metal ion binding"/>
    <property type="evidence" value="ECO:0007669"/>
    <property type="project" value="UniProtKB-KW"/>
</dbReference>
<evidence type="ECO:0000256" key="8">
    <source>
        <dbReference type="ARBA" id="ARBA00023303"/>
    </source>
</evidence>
<comment type="function">
    <text evidence="11">Fluoride-specific ion channel. Important for reducing fluoride concentration in the cell, thus reducing its toxicity.</text>
</comment>
<evidence type="ECO:0000313" key="13">
    <source>
        <dbReference type="Proteomes" id="UP000464318"/>
    </source>
</evidence>
<proteinExistence type="inferred from homology"/>
<dbReference type="PANTHER" id="PTHR28259">
    <property type="entry name" value="FLUORIDE EXPORT PROTEIN 1-RELATED"/>
    <property type="match status" value="1"/>
</dbReference>
<keyword evidence="4 11" id="KW-0812">Transmembrane</keyword>
<evidence type="ECO:0000256" key="2">
    <source>
        <dbReference type="ARBA" id="ARBA00022475"/>
    </source>
</evidence>
<dbReference type="Pfam" id="PF02537">
    <property type="entry name" value="CRCB"/>
    <property type="match status" value="1"/>
</dbReference>
<comment type="activity regulation">
    <text evidence="11">Na(+) is not transported, but it plays an essential structural role and its presence is essential for fluoride channel function.</text>
</comment>
<dbReference type="OrthoDB" id="9815830at2"/>
<keyword evidence="2 11" id="KW-1003">Cell membrane</keyword>
<keyword evidence="8 11" id="KW-0407">Ion channel</keyword>
<protein>
    <recommendedName>
        <fullName evidence="11">Fluoride-specific ion channel FluC</fullName>
    </recommendedName>
</protein>
<keyword evidence="11" id="KW-0813">Transport</keyword>
<dbReference type="NCBIfam" id="TIGR00494">
    <property type="entry name" value="crcB"/>
    <property type="match status" value="1"/>
</dbReference>
<evidence type="ECO:0000256" key="10">
    <source>
        <dbReference type="ARBA" id="ARBA00035585"/>
    </source>
</evidence>
<dbReference type="KEGG" id="bcad:DBX24_07490"/>
<comment type="catalytic activity">
    <reaction evidence="10">
        <text>fluoride(in) = fluoride(out)</text>
        <dbReference type="Rhea" id="RHEA:76159"/>
        <dbReference type="ChEBI" id="CHEBI:17051"/>
    </reaction>
    <physiologicalReaction direction="left-to-right" evidence="10">
        <dbReference type="Rhea" id="RHEA:76160"/>
    </physiologicalReaction>
</comment>
<gene>
    <name evidence="11 12" type="primary">crcB</name>
    <name evidence="11" type="synonym">fluC</name>
    <name evidence="12" type="ORF">DBX24_07490</name>
</gene>
<dbReference type="PANTHER" id="PTHR28259:SF1">
    <property type="entry name" value="FLUORIDE EXPORT PROTEIN 1-RELATED"/>
    <property type="match status" value="1"/>
</dbReference>
<dbReference type="InterPro" id="IPR003691">
    <property type="entry name" value="FluC"/>
</dbReference>